<dbReference type="STRING" id="989403.SAMN05421798_103226"/>
<keyword evidence="2" id="KW-1185">Reference proteome</keyword>
<dbReference type="AlphaFoldDB" id="A0A165ZRP7"/>
<evidence type="ECO:0000313" key="2">
    <source>
        <dbReference type="Proteomes" id="UP000076577"/>
    </source>
</evidence>
<dbReference type="EMBL" id="LMCB01000010">
    <property type="protein sequence ID" value="KZL20209.1"/>
    <property type="molecule type" value="Genomic_DNA"/>
</dbReference>
<evidence type="ECO:0000313" key="1">
    <source>
        <dbReference type="EMBL" id="KZL20209.1"/>
    </source>
</evidence>
<comment type="caution">
    <text evidence="1">The sequence shown here is derived from an EMBL/GenBank/DDBJ whole genome shotgun (WGS) entry which is preliminary data.</text>
</comment>
<proteinExistence type="predicted"/>
<dbReference type="PATRIC" id="fig|989403.3.peg.1603"/>
<accession>A0A165ZRP7</accession>
<organism evidence="1 2">
    <name type="scientific">Pseudovibrio axinellae</name>
    <dbReference type="NCBI Taxonomy" id="989403"/>
    <lineage>
        <taxon>Bacteria</taxon>
        <taxon>Pseudomonadati</taxon>
        <taxon>Pseudomonadota</taxon>
        <taxon>Alphaproteobacteria</taxon>
        <taxon>Hyphomicrobiales</taxon>
        <taxon>Stappiaceae</taxon>
        <taxon>Pseudovibrio</taxon>
    </lineage>
</organism>
<dbReference type="Proteomes" id="UP000076577">
    <property type="component" value="Unassembled WGS sequence"/>
</dbReference>
<protein>
    <submittedName>
        <fullName evidence="1">Uncharacterized protein</fullName>
    </submittedName>
</protein>
<reference evidence="1 2" key="1">
    <citation type="journal article" date="2016" name="Front. Microbiol.">
        <title>Comparative Genomic Analysis Reveals a Diverse Repertoire of Genes Involved in Prokaryote-Eukaryote Interactions within the Pseudovibrio Genus.</title>
        <authorList>
            <person name="Romano S."/>
            <person name="Fernandez-Guerra A."/>
            <person name="Reen F.J."/>
            <person name="Glockner F.O."/>
            <person name="Crowley S.P."/>
            <person name="O'Sullivan O."/>
            <person name="Cotter P.D."/>
            <person name="Adams C."/>
            <person name="Dobson A.D."/>
            <person name="O'Gara F."/>
        </authorList>
    </citation>
    <scope>NUCLEOTIDE SEQUENCE [LARGE SCALE GENOMIC DNA]</scope>
    <source>
        <strain evidence="1 2">Ad2</strain>
    </source>
</reference>
<sequence>MTFLDTATFKLLCEVTSYKICISAYDTLVSVFGTTNGTRANTKAT</sequence>
<name>A0A165ZRP7_9HYPH</name>
<gene>
    <name evidence="1" type="ORF">PsAD2_01505</name>
</gene>